<evidence type="ECO:0000256" key="4">
    <source>
        <dbReference type="ARBA" id="ARBA00023136"/>
    </source>
</evidence>
<comment type="subcellular location">
    <subcellularLocation>
        <location evidence="1">Membrane</location>
        <topology evidence="1">Multi-pass membrane protein</topology>
    </subcellularLocation>
</comment>
<feature type="transmembrane region" description="Helical" evidence="5">
    <location>
        <begin position="74"/>
        <end position="98"/>
    </location>
</feature>
<feature type="domain" description="MARVEL" evidence="6">
    <location>
        <begin position="6"/>
        <end position="132"/>
    </location>
</feature>
<protein>
    <recommendedName>
        <fullName evidence="6">MARVEL domain-containing protein</fullName>
    </recommendedName>
</protein>
<dbReference type="GeneID" id="25977558"/>
<name>F0XTR9_GROCL</name>
<evidence type="ECO:0000313" key="8">
    <source>
        <dbReference type="Proteomes" id="UP000007796"/>
    </source>
</evidence>
<accession>F0XTR9</accession>
<dbReference type="eggNOG" id="ENOG502S9HG">
    <property type="taxonomic scope" value="Eukaryota"/>
</dbReference>
<evidence type="ECO:0000256" key="3">
    <source>
        <dbReference type="ARBA" id="ARBA00022989"/>
    </source>
</evidence>
<keyword evidence="4 5" id="KW-0472">Membrane</keyword>
<dbReference type="OrthoDB" id="2117453at2759"/>
<evidence type="ECO:0000256" key="5">
    <source>
        <dbReference type="SAM" id="Phobius"/>
    </source>
</evidence>
<feature type="transmembrane region" description="Helical" evidence="5">
    <location>
        <begin position="7"/>
        <end position="31"/>
    </location>
</feature>
<reference evidence="7 8" key="1">
    <citation type="journal article" date="2011" name="Proc. Natl. Acad. Sci. U.S.A.">
        <title>Genome and transcriptome analyses of the mountain pine beetle-fungal symbiont Grosmannia clavigera, a lodgepole pine pathogen.</title>
        <authorList>
            <person name="DiGuistini S."/>
            <person name="Wang Y."/>
            <person name="Liao N.Y."/>
            <person name="Taylor G."/>
            <person name="Tanguay P."/>
            <person name="Feau N."/>
            <person name="Henrissat B."/>
            <person name="Chan S.K."/>
            <person name="Hesse-Orce U."/>
            <person name="Alamouti S.M."/>
            <person name="Tsui C.K.M."/>
            <person name="Docking R.T."/>
            <person name="Levasseur A."/>
            <person name="Haridas S."/>
            <person name="Robertson G."/>
            <person name="Birol I."/>
            <person name="Holt R.A."/>
            <person name="Marra M.A."/>
            <person name="Hamelin R.C."/>
            <person name="Hirst M."/>
            <person name="Jones S.J.M."/>
            <person name="Bohlmann J."/>
            <person name="Breuil C."/>
        </authorList>
    </citation>
    <scope>NUCLEOTIDE SEQUENCE [LARGE SCALE GENOMIC DNA]</scope>
    <source>
        <strain evidence="8">kw1407 / UAMH 11150</strain>
    </source>
</reference>
<evidence type="ECO:0000256" key="1">
    <source>
        <dbReference type="ARBA" id="ARBA00004141"/>
    </source>
</evidence>
<evidence type="ECO:0000313" key="7">
    <source>
        <dbReference type="EMBL" id="EFW98504.1"/>
    </source>
</evidence>
<dbReference type="HOGENOM" id="CLU_109915_0_1_1"/>
<dbReference type="RefSeq" id="XP_014167987.1">
    <property type="nucleotide sequence ID" value="XM_014312512.1"/>
</dbReference>
<evidence type="ECO:0000256" key="2">
    <source>
        <dbReference type="ARBA" id="ARBA00022692"/>
    </source>
</evidence>
<dbReference type="Proteomes" id="UP000007796">
    <property type="component" value="Unassembled WGS sequence"/>
</dbReference>
<dbReference type="EMBL" id="GL630006">
    <property type="protein sequence ID" value="EFW98504.1"/>
    <property type="molecule type" value="Genomic_DNA"/>
</dbReference>
<dbReference type="PANTHER" id="PTHR37451:SF5">
    <property type="entry name" value="MARVEL DOMAIN-CONTAINING PROTEIN"/>
    <property type="match status" value="1"/>
</dbReference>
<keyword evidence="3 5" id="KW-1133">Transmembrane helix</keyword>
<keyword evidence="2 5" id="KW-0812">Transmembrane</keyword>
<sequence>MKINWLLILRVLQCAFSIIILGLSAYVVNWYNTDILTKSPTQVNFLVAAPIISILSIAYAEIASRFVKQIYNPYVAIACDFVNAILYFAGFIALAVFLSGLFFCRGTVCAAARADTAFAAFSWAAWIASTVLTGVDIFRTRANSPTTRTRVEMKQAATSQA</sequence>
<organism evidence="8">
    <name type="scientific">Grosmannia clavigera (strain kw1407 / UAMH 11150)</name>
    <name type="common">Blue stain fungus</name>
    <name type="synonym">Graphiocladiella clavigera</name>
    <dbReference type="NCBI Taxonomy" id="655863"/>
    <lineage>
        <taxon>Eukaryota</taxon>
        <taxon>Fungi</taxon>
        <taxon>Dikarya</taxon>
        <taxon>Ascomycota</taxon>
        <taxon>Pezizomycotina</taxon>
        <taxon>Sordariomycetes</taxon>
        <taxon>Sordariomycetidae</taxon>
        <taxon>Ophiostomatales</taxon>
        <taxon>Ophiostomataceae</taxon>
        <taxon>Leptographium</taxon>
    </lineage>
</organism>
<proteinExistence type="predicted"/>
<dbReference type="InterPro" id="IPR008253">
    <property type="entry name" value="Marvel"/>
</dbReference>
<dbReference type="AlphaFoldDB" id="F0XTR9"/>
<dbReference type="PANTHER" id="PTHR37451">
    <property type="entry name" value="MARVEL DOMAIN"/>
    <property type="match status" value="1"/>
</dbReference>
<feature type="transmembrane region" description="Helical" evidence="5">
    <location>
        <begin position="43"/>
        <end position="62"/>
    </location>
</feature>
<gene>
    <name evidence="7" type="ORF">CMQ_4356</name>
</gene>
<keyword evidence="8" id="KW-1185">Reference proteome</keyword>
<evidence type="ECO:0000259" key="6">
    <source>
        <dbReference type="Pfam" id="PF01284"/>
    </source>
</evidence>
<feature type="transmembrane region" description="Helical" evidence="5">
    <location>
        <begin position="118"/>
        <end position="138"/>
    </location>
</feature>
<dbReference type="GO" id="GO:0016020">
    <property type="term" value="C:membrane"/>
    <property type="evidence" value="ECO:0007669"/>
    <property type="project" value="UniProtKB-SubCell"/>
</dbReference>
<dbReference type="STRING" id="655863.F0XTR9"/>
<dbReference type="InParanoid" id="F0XTR9"/>
<dbReference type="Pfam" id="PF01284">
    <property type="entry name" value="MARVEL"/>
    <property type="match status" value="1"/>
</dbReference>